<dbReference type="PROSITE" id="PS51340">
    <property type="entry name" value="MOSC"/>
    <property type="match status" value="1"/>
</dbReference>
<dbReference type="Proteomes" id="UP000297654">
    <property type="component" value="Unassembled WGS sequence"/>
</dbReference>
<evidence type="ECO:0000313" key="2">
    <source>
        <dbReference type="Proteomes" id="UP000297654"/>
    </source>
</evidence>
<dbReference type="InterPro" id="IPR005302">
    <property type="entry name" value="MoCF_Sase_C"/>
</dbReference>
<dbReference type="OrthoDB" id="9793178at2"/>
<dbReference type="GO" id="GO:0003824">
    <property type="term" value="F:catalytic activity"/>
    <property type="evidence" value="ECO:0007669"/>
    <property type="project" value="InterPro"/>
</dbReference>
<sequence>MPRPLARVISIMQIRDIGISPLKGGRHQPRQSVQLGHDGAAGDRDFAVVDLHTGQILKTVENAALVGCEADWAAGVLSVEIDGRRFSAVPEPTGQQIELKYWGRGTPMQVVDGPWASEFSRLLGRSVVLARSLVTGGVVYADPITISTTSSLDRLADKVGGAVDTRRFRSTFTIDTGDADAHIEDSWAGRELVVGGARLLIKGGIPRCAVIDIDPQTGVRGTHLLKSLGGYRLKGNDIMFGVYASVIQPGAVSVGDEARLVDEPHD</sequence>
<gene>
    <name evidence="1" type="ORF">E3O10_16735</name>
</gene>
<comment type="caution">
    <text evidence="1">The sequence shown here is derived from an EMBL/GenBank/DDBJ whole genome shotgun (WGS) entry which is preliminary data.</text>
</comment>
<reference evidence="1 2" key="1">
    <citation type="submission" date="2019-03" db="EMBL/GenBank/DDBJ databases">
        <title>Genomics of glacier-inhabiting Cryobacterium strains.</title>
        <authorList>
            <person name="Liu Q."/>
            <person name="Xin Y.-H."/>
        </authorList>
    </citation>
    <scope>NUCLEOTIDE SEQUENCE [LARGE SCALE GENOMIC DNA]</scope>
    <source>
        <strain evidence="1 2">Hh15</strain>
    </source>
</reference>
<organism evidence="1 2">
    <name type="scientific">Cryobacterium luteum</name>
    <dbReference type="NCBI Taxonomy" id="1424661"/>
    <lineage>
        <taxon>Bacteria</taxon>
        <taxon>Bacillati</taxon>
        <taxon>Actinomycetota</taxon>
        <taxon>Actinomycetes</taxon>
        <taxon>Micrococcales</taxon>
        <taxon>Microbacteriaceae</taxon>
        <taxon>Cryobacterium</taxon>
    </lineage>
</organism>
<proteinExistence type="predicted"/>
<protein>
    <submittedName>
        <fullName evidence="1">MOSC domain-containing protein</fullName>
    </submittedName>
</protein>
<dbReference type="STRING" id="1424661.SAMN05216281_11519"/>
<dbReference type="EMBL" id="SOFF01000050">
    <property type="protein sequence ID" value="TFB83923.1"/>
    <property type="molecule type" value="Genomic_DNA"/>
</dbReference>
<dbReference type="Pfam" id="PF03473">
    <property type="entry name" value="MOSC"/>
    <property type="match status" value="1"/>
</dbReference>
<dbReference type="GO" id="GO:0030151">
    <property type="term" value="F:molybdenum ion binding"/>
    <property type="evidence" value="ECO:0007669"/>
    <property type="project" value="InterPro"/>
</dbReference>
<dbReference type="InterPro" id="IPR011037">
    <property type="entry name" value="Pyrv_Knase-like_insert_dom_sf"/>
</dbReference>
<accession>A0A1H8JK64</accession>
<evidence type="ECO:0000313" key="1">
    <source>
        <dbReference type="EMBL" id="TFB83923.1"/>
    </source>
</evidence>
<name>A0A1H8JK64_9MICO</name>
<dbReference type="SUPFAM" id="SSF50800">
    <property type="entry name" value="PK beta-barrel domain-like"/>
    <property type="match status" value="1"/>
</dbReference>
<keyword evidence="2" id="KW-1185">Reference proteome</keyword>
<dbReference type="GO" id="GO:0030170">
    <property type="term" value="F:pyridoxal phosphate binding"/>
    <property type="evidence" value="ECO:0007669"/>
    <property type="project" value="InterPro"/>
</dbReference>
<dbReference type="AlphaFoldDB" id="A0A1H8JK64"/>